<dbReference type="Proteomes" id="UP001549122">
    <property type="component" value="Unassembled WGS sequence"/>
</dbReference>
<evidence type="ECO:0000313" key="3">
    <source>
        <dbReference type="EMBL" id="MET3557964.1"/>
    </source>
</evidence>
<keyword evidence="4" id="KW-1185">Reference proteome</keyword>
<dbReference type="EMBL" id="JBEPLO010000009">
    <property type="protein sequence ID" value="MET3557964.1"/>
    <property type="molecule type" value="Genomic_DNA"/>
</dbReference>
<reference evidence="3 4" key="1">
    <citation type="submission" date="2024-06" db="EMBL/GenBank/DDBJ databases">
        <title>Genomic Encyclopedia of Type Strains, Phase IV (KMG-IV): sequencing the most valuable type-strain genomes for metagenomic binning, comparative biology and taxonomic classification.</title>
        <authorList>
            <person name="Goeker M."/>
        </authorList>
    </citation>
    <scope>NUCLEOTIDE SEQUENCE [LARGE SCALE GENOMIC DNA]</scope>
    <source>
        <strain evidence="3 4">DSM 28303</strain>
    </source>
</reference>
<comment type="caution">
    <text evidence="3">The sequence shown here is derived from an EMBL/GenBank/DDBJ whole genome shotgun (WGS) entry which is preliminary data.</text>
</comment>
<proteinExistence type="inferred from homology"/>
<dbReference type="Gene3D" id="1.10.1470.10">
    <property type="entry name" value="YjbJ"/>
    <property type="match status" value="1"/>
</dbReference>
<feature type="domain" description="CsbD-like" evidence="2">
    <location>
        <begin position="3"/>
        <end position="53"/>
    </location>
</feature>
<accession>A0ABV2FHB9</accession>
<evidence type="ECO:0000313" key="4">
    <source>
        <dbReference type="Proteomes" id="UP001549122"/>
    </source>
</evidence>
<dbReference type="RefSeq" id="WP_354364922.1">
    <property type="nucleotide sequence ID" value="NZ_JBEPLO010000009.1"/>
</dbReference>
<dbReference type="InterPro" id="IPR008462">
    <property type="entry name" value="CsbD"/>
</dbReference>
<dbReference type="SUPFAM" id="SSF69047">
    <property type="entry name" value="Hypothetical protein YjbJ"/>
    <property type="match status" value="1"/>
</dbReference>
<gene>
    <name evidence="3" type="ORF">ABID29_001076</name>
</gene>
<comment type="similarity">
    <text evidence="1">Belongs to the UPF0337 (CsbD) family.</text>
</comment>
<evidence type="ECO:0000259" key="2">
    <source>
        <dbReference type="Pfam" id="PF05532"/>
    </source>
</evidence>
<dbReference type="InterPro" id="IPR036629">
    <property type="entry name" value="YjbJ_sf"/>
</dbReference>
<organism evidence="3 4">
    <name type="scientific">Streptococcus rupicaprae</name>
    <dbReference type="NCBI Taxonomy" id="759619"/>
    <lineage>
        <taxon>Bacteria</taxon>
        <taxon>Bacillati</taxon>
        <taxon>Bacillota</taxon>
        <taxon>Bacilli</taxon>
        <taxon>Lactobacillales</taxon>
        <taxon>Streptococcaceae</taxon>
        <taxon>Streptococcus</taxon>
    </lineage>
</organism>
<name>A0ABV2FHB9_9STRE</name>
<dbReference type="Pfam" id="PF05532">
    <property type="entry name" value="CsbD"/>
    <property type="match status" value="1"/>
</dbReference>
<sequence length="71" mass="7446">MSEKFDAKLDQLKGSAKEVIGKATGDAELESEGLVEKTIAKGKEIVEDVKGAATGAINAVKDALDKDDKVQ</sequence>
<evidence type="ECO:0000256" key="1">
    <source>
        <dbReference type="ARBA" id="ARBA00009129"/>
    </source>
</evidence>
<protein>
    <submittedName>
        <fullName evidence="3">Uncharacterized protein YjbJ (UPF0337 family)</fullName>
    </submittedName>
</protein>